<dbReference type="Gene3D" id="3.90.170.10">
    <property type="entry name" value="Adenylosuccinate Synthetase, subunit A, domain 3"/>
    <property type="match status" value="1"/>
</dbReference>
<feature type="binding site" evidence="8">
    <location>
        <begin position="329"/>
        <end position="331"/>
    </location>
    <ligand>
        <name>GTP</name>
        <dbReference type="ChEBI" id="CHEBI:37565"/>
    </ligand>
</feature>
<dbReference type="InterPro" id="IPR027417">
    <property type="entry name" value="P-loop_NTPase"/>
</dbReference>
<keyword evidence="8" id="KW-0963">Cytoplasm</keyword>
<organism evidence="11 12">
    <name type="scientific">Chthonomonas calidirosea (strain DSM 23976 / ICMP 18418 / T49)</name>
    <dbReference type="NCBI Taxonomy" id="1303518"/>
    <lineage>
        <taxon>Bacteria</taxon>
        <taxon>Bacillati</taxon>
        <taxon>Armatimonadota</taxon>
        <taxon>Chthonomonadia</taxon>
        <taxon>Chthonomonadales</taxon>
        <taxon>Chthonomonadaceae</taxon>
        <taxon>Chthonomonas</taxon>
    </lineage>
</organism>
<dbReference type="AlphaFoldDB" id="S0ETN8"/>
<dbReference type="InParanoid" id="S0ETN8"/>
<keyword evidence="12" id="KW-1185">Reference proteome</keyword>
<dbReference type="InterPro" id="IPR033128">
    <property type="entry name" value="Adenylosuccin_syn_Lys_AS"/>
</dbReference>
<feature type="binding site" evidence="8">
    <location>
        <position position="142"/>
    </location>
    <ligand>
        <name>IMP</name>
        <dbReference type="ChEBI" id="CHEBI:58053"/>
        <note>ligand shared between dimeric partners</note>
    </ligand>
</feature>
<feature type="active site" description="Proton acceptor" evidence="8">
    <location>
        <position position="13"/>
    </location>
</feature>
<dbReference type="NCBIfam" id="NF002223">
    <property type="entry name" value="PRK01117.1"/>
    <property type="match status" value="1"/>
</dbReference>
<dbReference type="InterPro" id="IPR018220">
    <property type="entry name" value="Adenylosuccin_syn_GTP-bd"/>
</dbReference>
<dbReference type="HAMAP" id="MF_00011">
    <property type="entry name" value="Adenylosucc_synth"/>
    <property type="match status" value="1"/>
</dbReference>
<dbReference type="GO" id="GO:0046040">
    <property type="term" value="P:IMP metabolic process"/>
    <property type="evidence" value="ECO:0007669"/>
    <property type="project" value="TreeGrafter"/>
</dbReference>
<dbReference type="PANTHER" id="PTHR11846:SF0">
    <property type="entry name" value="ADENYLOSUCCINATE SYNTHETASE"/>
    <property type="match status" value="1"/>
</dbReference>
<dbReference type="eggNOG" id="COG0104">
    <property type="taxonomic scope" value="Bacteria"/>
</dbReference>
<gene>
    <name evidence="8" type="primary">purA</name>
    <name evidence="11" type="ORF">CCALI_01083</name>
</gene>
<dbReference type="UniPathway" id="UPA00075">
    <property type="reaction ID" value="UER00335"/>
</dbReference>
<evidence type="ECO:0000256" key="10">
    <source>
        <dbReference type="RuleBase" id="RU000520"/>
    </source>
</evidence>
<keyword evidence="5 8" id="KW-0658">Purine biosynthesis</keyword>
<dbReference type="InterPro" id="IPR042110">
    <property type="entry name" value="Adenylosuccinate_synth_dom2"/>
</dbReference>
<dbReference type="RefSeq" id="WP_016482453.1">
    <property type="nucleotide sequence ID" value="NC_021487.1"/>
</dbReference>
<dbReference type="Pfam" id="PF00709">
    <property type="entry name" value="Adenylsucc_synt"/>
    <property type="match status" value="1"/>
</dbReference>
<dbReference type="PROSITE" id="PS00513">
    <property type="entry name" value="ADENYLOSUCCIN_SYN_2"/>
    <property type="match status" value="1"/>
</dbReference>
<feature type="binding site" evidence="8">
    <location>
        <position position="303"/>
    </location>
    <ligand>
        <name>GTP</name>
        <dbReference type="ChEBI" id="CHEBI:37565"/>
    </ligand>
</feature>
<feature type="binding site" description="in other chain" evidence="8">
    <location>
        <begin position="13"/>
        <end position="16"/>
    </location>
    <ligand>
        <name>IMP</name>
        <dbReference type="ChEBI" id="CHEBI:58053"/>
        <note>ligand shared between dimeric partners</note>
    </ligand>
</feature>
<feature type="binding site" evidence="8">
    <location>
        <position position="40"/>
    </location>
    <ligand>
        <name>Mg(2+)</name>
        <dbReference type="ChEBI" id="CHEBI:18420"/>
    </ligand>
</feature>
<feature type="active site" description="Proton donor" evidence="8">
    <location>
        <position position="41"/>
    </location>
</feature>
<keyword evidence="3 8" id="KW-0479">Metal-binding</keyword>
<comment type="function">
    <text evidence="8">Plays an important role in the de novo pathway of purine nucleotide biosynthesis. Catalyzes the first committed step in the biosynthesis of AMP from IMP.</text>
</comment>
<keyword evidence="6 8" id="KW-0460">Magnesium</keyword>
<evidence type="ECO:0000256" key="3">
    <source>
        <dbReference type="ARBA" id="ARBA00022723"/>
    </source>
</evidence>
<comment type="subcellular location">
    <subcellularLocation>
        <location evidence="8">Cytoplasm</location>
    </subcellularLocation>
</comment>
<evidence type="ECO:0000256" key="4">
    <source>
        <dbReference type="ARBA" id="ARBA00022741"/>
    </source>
</evidence>
<evidence type="ECO:0000256" key="7">
    <source>
        <dbReference type="ARBA" id="ARBA00023134"/>
    </source>
</evidence>
<keyword evidence="2 8" id="KW-0436">Ligase</keyword>
<dbReference type="SMART" id="SM00788">
    <property type="entry name" value="Adenylsucc_synt"/>
    <property type="match status" value="1"/>
</dbReference>
<feature type="active site" evidence="9">
    <location>
        <position position="139"/>
    </location>
</feature>
<evidence type="ECO:0000256" key="8">
    <source>
        <dbReference type="HAMAP-Rule" id="MF_00011"/>
    </source>
</evidence>
<feature type="binding site" description="in other chain" evidence="8">
    <location>
        <position position="301"/>
    </location>
    <ligand>
        <name>IMP</name>
        <dbReference type="ChEBI" id="CHEBI:58053"/>
        <note>ligand shared between dimeric partners</note>
    </ligand>
</feature>
<proteinExistence type="inferred from homology"/>
<comment type="similarity">
    <text evidence="8 10">Belongs to the adenylosuccinate synthetase family.</text>
</comment>
<dbReference type="NCBIfam" id="TIGR00184">
    <property type="entry name" value="purA"/>
    <property type="match status" value="1"/>
</dbReference>
<feature type="binding site" evidence="8">
    <location>
        <begin position="297"/>
        <end position="303"/>
    </location>
    <ligand>
        <name>substrate</name>
    </ligand>
</feature>
<dbReference type="FunCoup" id="S0ETN8">
    <property type="interactions" value="455"/>
</dbReference>
<evidence type="ECO:0000256" key="2">
    <source>
        <dbReference type="ARBA" id="ARBA00022598"/>
    </source>
</evidence>
<comment type="catalytic activity">
    <reaction evidence="8 10">
        <text>IMP + L-aspartate + GTP = N(6)-(1,2-dicarboxyethyl)-AMP + GDP + phosphate + 2 H(+)</text>
        <dbReference type="Rhea" id="RHEA:15753"/>
        <dbReference type="ChEBI" id="CHEBI:15378"/>
        <dbReference type="ChEBI" id="CHEBI:29991"/>
        <dbReference type="ChEBI" id="CHEBI:37565"/>
        <dbReference type="ChEBI" id="CHEBI:43474"/>
        <dbReference type="ChEBI" id="CHEBI:57567"/>
        <dbReference type="ChEBI" id="CHEBI:58053"/>
        <dbReference type="ChEBI" id="CHEBI:58189"/>
        <dbReference type="EC" id="6.3.4.4"/>
    </reaction>
</comment>
<feature type="binding site" evidence="8">
    <location>
        <begin position="12"/>
        <end position="18"/>
    </location>
    <ligand>
        <name>GTP</name>
        <dbReference type="ChEBI" id="CHEBI:37565"/>
    </ligand>
</feature>
<comment type="pathway">
    <text evidence="8 10">Purine metabolism; AMP biosynthesis via de novo pathway; AMP from IMP: step 1/2.</text>
</comment>
<feature type="binding site" description="in other chain" evidence="8">
    <location>
        <position position="237"/>
    </location>
    <ligand>
        <name>IMP</name>
        <dbReference type="ChEBI" id="CHEBI:58053"/>
        <note>ligand shared between dimeric partners</note>
    </ligand>
</feature>
<evidence type="ECO:0000256" key="5">
    <source>
        <dbReference type="ARBA" id="ARBA00022755"/>
    </source>
</evidence>
<evidence type="ECO:0000256" key="1">
    <source>
        <dbReference type="ARBA" id="ARBA00011738"/>
    </source>
</evidence>
<dbReference type="GO" id="GO:0000287">
    <property type="term" value="F:magnesium ion binding"/>
    <property type="evidence" value="ECO:0007669"/>
    <property type="project" value="UniProtKB-UniRule"/>
</dbReference>
<dbReference type="Gene3D" id="3.40.440.10">
    <property type="entry name" value="Adenylosuccinate Synthetase, subunit A, domain 1"/>
    <property type="match status" value="1"/>
</dbReference>
<evidence type="ECO:0000256" key="9">
    <source>
        <dbReference type="PROSITE-ProRule" id="PRU10134"/>
    </source>
</evidence>
<dbReference type="PATRIC" id="fig|1303518.3.peg.1103"/>
<dbReference type="KEGG" id="ccz:CCALI_01083"/>
<dbReference type="Proteomes" id="UP000014227">
    <property type="component" value="Chromosome I"/>
</dbReference>
<dbReference type="FunFam" id="1.10.300.10:FF:000001">
    <property type="entry name" value="Adenylosuccinate synthetase"/>
    <property type="match status" value="1"/>
</dbReference>
<feature type="binding site" evidence="8">
    <location>
        <begin position="412"/>
        <end position="414"/>
    </location>
    <ligand>
        <name>GTP</name>
        <dbReference type="ChEBI" id="CHEBI:37565"/>
    </ligand>
</feature>
<protein>
    <recommendedName>
        <fullName evidence="8 10">Adenylosuccinate synthetase</fullName>
        <shortName evidence="8">AMPSase</shortName>
        <shortName evidence="8">AdSS</shortName>
        <ecNumber evidence="8 10">6.3.4.4</ecNumber>
    </recommendedName>
    <alternativeName>
        <fullName evidence="8">IMP--aspartate ligase</fullName>
    </alternativeName>
</protein>
<dbReference type="GO" id="GO:0004019">
    <property type="term" value="F:adenylosuccinate synthase activity"/>
    <property type="evidence" value="ECO:0007669"/>
    <property type="project" value="UniProtKB-UniRule"/>
</dbReference>
<reference evidence="12" key="1">
    <citation type="submission" date="2013-03" db="EMBL/GenBank/DDBJ databases">
        <title>Genome sequence of Chthonomonas calidirosea, the first sequenced genome from the Armatimonadetes phylum (formally candidate division OP10).</title>
        <authorList>
            <person name="Lee K.C.Y."/>
            <person name="Morgan X.C."/>
            <person name="Dunfield P.F."/>
            <person name="Tamas I."/>
            <person name="Houghton K.M."/>
            <person name="Vyssotski M."/>
            <person name="Ryan J.L.J."/>
            <person name="Lagutin K."/>
            <person name="McDonald I.R."/>
            <person name="Stott M.B."/>
        </authorList>
    </citation>
    <scope>NUCLEOTIDE SEQUENCE [LARGE SCALE GENOMIC DNA]</scope>
    <source>
        <strain evidence="12">DSM 23976 / ICMP 18418 / T49</strain>
    </source>
</reference>
<keyword evidence="7 8" id="KW-0342">GTP-binding</keyword>
<dbReference type="GO" id="GO:0005525">
    <property type="term" value="F:GTP binding"/>
    <property type="evidence" value="ECO:0007669"/>
    <property type="project" value="UniProtKB-UniRule"/>
</dbReference>
<dbReference type="EC" id="6.3.4.4" evidence="8 10"/>
<dbReference type="EMBL" id="HF951689">
    <property type="protein sequence ID" value="CCW34905.1"/>
    <property type="molecule type" value="Genomic_DNA"/>
</dbReference>
<dbReference type="InterPro" id="IPR001114">
    <property type="entry name" value="Adenylosuccinate_synthetase"/>
</dbReference>
<dbReference type="GO" id="GO:0044208">
    <property type="term" value="P:'de novo' AMP biosynthetic process"/>
    <property type="evidence" value="ECO:0007669"/>
    <property type="project" value="UniProtKB-UniRule"/>
</dbReference>
<feature type="binding site" evidence="8">
    <location>
        <begin position="40"/>
        <end position="42"/>
    </location>
    <ligand>
        <name>GTP</name>
        <dbReference type="ChEBI" id="CHEBI:37565"/>
    </ligand>
</feature>
<feature type="binding site" description="in other chain" evidence="8">
    <location>
        <position position="222"/>
    </location>
    <ligand>
        <name>IMP</name>
        <dbReference type="ChEBI" id="CHEBI:58053"/>
        <note>ligand shared between dimeric partners</note>
    </ligand>
</feature>
<dbReference type="SUPFAM" id="SSF52540">
    <property type="entry name" value="P-loop containing nucleoside triphosphate hydrolases"/>
    <property type="match status" value="1"/>
</dbReference>
<accession>S0ETN8</accession>
<dbReference type="CDD" id="cd03108">
    <property type="entry name" value="AdSS"/>
    <property type="match status" value="1"/>
</dbReference>
<evidence type="ECO:0000313" key="12">
    <source>
        <dbReference type="Proteomes" id="UP000014227"/>
    </source>
</evidence>
<dbReference type="GO" id="GO:0005737">
    <property type="term" value="C:cytoplasm"/>
    <property type="evidence" value="ECO:0007669"/>
    <property type="project" value="UniProtKB-SubCell"/>
</dbReference>
<dbReference type="PROSITE" id="PS01266">
    <property type="entry name" value="ADENYLOSUCCIN_SYN_1"/>
    <property type="match status" value="1"/>
</dbReference>
<dbReference type="Gene3D" id="1.10.300.10">
    <property type="entry name" value="Adenylosuccinate Synthetase, subunit A, domain 2"/>
    <property type="match status" value="1"/>
</dbReference>
<dbReference type="STRING" id="454171.CP488_00073"/>
<dbReference type="HOGENOM" id="CLU_029848_0_0_0"/>
<feature type="binding site" description="in other chain" evidence="8">
    <location>
        <begin position="38"/>
        <end position="41"/>
    </location>
    <ligand>
        <name>IMP</name>
        <dbReference type="ChEBI" id="CHEBI:58053"/>
        <note>ligand shared between dimeric partners</note>
    </ligand>
</feature>
<feature type="binding site" evidence="8">
    <location>
        <position position="13"/>
    </location>
    <ligand>
        <name>Mg(2+)</name>
        <dbReference type="ChEBI" id="CHEBI:18420"/>
    </ligand>
</feature>
<name>S0ETN8_CHTCT</name>
<evidence type="ECO:0000256" key="6">
    <source>
        <dbReference type="ARBA" id="ARBA00022842"/>
    </source>
</evidence>
<comment type="subunit">
    <text evidence="1 8">Homodimer.</text>
</comment>
<dbReference type="OrthoDB" id="9807553at2"/>
<feature type="binding site" description="in other chain" evidence="8">
    <location>
        <position position="128"/>
    </location>
    <ligand>
        <name>IMP</name>
        <dbReference type="ChEBI" id="CHEBI:58053"/>
        <note>ligand shared between dimeric partners</note>
    </ligand>
</feature>
<evidence type="ECO:0000313" key="11">
    <source>
        <dbReference type="EMBL" id="CCW34905.1"/>
    </source>
</evidence>
<dbReference type="InterPro" id="IPR042109">
    <property type="entry name" value="Adenylosuccinate_synth_dom1"/>
</dbReference>
<keyword evidence="4 8" id="KW-0547">Nucleotide-binding</keyword>
<dbReference type="PANTHER" id="PTHR11846">
    <property type="entry name" value="ADENYLOSUCCINATE SYNTHETASE"/>
    <property type="match status" value="1"/>
</dbReference>
<dbReference type="FunFam" id="3.90.170.10:FF:000001">
    <property type="entry name" value="Adenylosuccinate synthetase"/>
    <property type="match status" value="1"/>
</dbReference>
<sequence length="433" mass="47271">MNNLVIVGAQWGDEAKGKLIDYLAQEARMVVRYGGGNNAGHSVKVGDEEYRFHLIPAGILHPHLQCVIAAGTVIDPAILAEEIAHLKQRGVELHNLYLSAAAHVILPYHRLLDELEESRRGEAKIGTTGRGIGPAYADKAARIGIRLCDFIHPNRFRERLADVLALKNAILTSVYQHPPLNAETLFEEYAVYAEQIKPYVCDTTPLIHAAAVQGGVLFEGAQGSLLDIDLGTYPYVTSSHPIAGGACLGTGVGPTLIHGVIGVAKAYTTRVGAGLFPTELHDATGQYIREKGHEYGTTTGRPRRCGWLDVPVLRYSAQINGLTCLALGHLDVLSGLDEVKICYAYADGHGRPLELPSVDIFMENTVTPLYETLPGWHEDIAYVRDVKDLPSTVLRYIQRVEELTRLPIAMLSVGPERSQTIALKPELLHAHRA</sequence>
<comment type="cofactor">
    <cofactor evidence="8">
        <name>Mg(2+)</name>
        <dbReference type="ChEBI" id="CHEBI:18420"/>
    </cofactor>
    <text evidence="8">Binds 1 Mg(2+) ion per subunit.</text>
</comment>
<dbReference type="InterPro" id="IPR042111">
    <property type="entry name" value="Adenylosuccinate_synth_dom3"/>
</dbReference>